<keyword evidence="3" id="KW-1185">Reference proteome</keyword>
<comment type="caution">
    <text evidence="2">The sequence shown here is derived from an EMBL/GenBank/DDBJ whole genome shotgun (WGS) entry which is preliminary data.</text>
</comment>
<accession>A0A843WKV6</accession>
<name>A0A843WKV6_COLES</name>
<evidence type="ECO:0000313" key="3">
    <source>
        <dbReference type="Proteomes" id="UP000652761"/>
    </source>
</evidence>
<evidence type="ECO:0008006" key="4">
    <source>
        <dbReference type="Google" id="ProtNLM"/>
    </source>
</evidence>
<proteinExistence type="predicted"/>
<dbReference type="OrthoDB" id="1750137at2759"/>
<reference evidence="2" key="1">
    <citation type="submission" date="2017-07" db="EMBL/GenBank/DDBJ databases">
        <title>Taro Niue Genome Assembly and Annotation.</title>
        <authorList>
            <person name="Atibalentja N."/>
            <person name="Keating K."/>
            <person name="Fields C.J."/>
        </authorList>
    </citation>
    <scope>NUCLEOTIDE SEQUENCE</scope>
    <source>
        <strain evidence="2">Niue_2</strain>
        <tissue evidence="2">Leaf</tissue>
    </source>
</reference>
<feature type="region of interest" description="Disordered" evidence="1">
    <location>
        <begin position="1"/>
        <end position="44"/>
    </location>
</feature>
<organism evidence="2 3">
    <name type="scientific">Colocasia esculenta</name>
    <name type="common">Wild taro</name>
    <name type="synonym">Arum esculentum</name>
    <dbReference type="NCBI Taxonomy" id="4460"/>
    <lineage>
        <taxon>Eukaryota</taxon>
        <taxon>Viridiplantae</taxon>
        <taxon>Streptophyta</taxon>
        <taxon>Embryophyta</taxon>
        <taxon>Tracheophyta</taxon>
        <taxon>Spermatophyta</taxon>
        <taxon>Magnoliopsida</taxon>
        <taxon>Liliopsida</taxon>
        <taxon>Araceae</taxon>
        <taxon>Aroideae</taxon>
        <taxon>Colocasieae</taxon>
        <taxon>Colocasia</taxon>
    </lineage>
</organism>
<dbReference type="EMBL" id="NMUH01003557">
    <property type="protein sequence ID" value="MQM06171.1"/>
    <property type="molecule type" value="Genomic_DNA"/>
</dbReference>
<sequence>MTSGQSAAKPNNGKKCLFNITEGPNQERKPKIPVSNTPTKSNCKHCDKPGHTTDECWRKVSAYSGSDPVNATAR</sequence>
<dbReference type="Proteomes" id="UP000652761">
    <property type="component" value="Unassembled WGS sequence"/>
</dbReference>
<protein>
    <recommendedName>
        <fullName evidence="4">CCHC-type domain-containing protein</fullName>
    </recommendedName>
</protein>
<evidence type="ECO:0000256" key="1">
    <source>
        <dbReference type="SAM" id="MobiDB-lite"/>
    </source>
</evidence>
<gene>
    <name evidence="2" type="ORF">Taro_038993</name>
</gene>
<dbReference type="AlphaFoldDB" id="A0A843WKV6"/>
<evidence type="ECO:0000313" key="2">
    <source>
        <dbReference type="EMBL" id="MQM06171.1"/>
    </source>
</evidence>